<feature type="domain" description="DUF927" evidence="2">
    <location>
        <begin position="78"/>
        <end position="357"/>
    </location>
</feature>
<gene>
    <name evidence="3" type="ORF">DFR45_104173</name>
</gene>
<sequence length="631" mass="67412">MDEHVVFETFDRSDTREGVSGVSGVQASTGAGSSRYTAESAGVSGVSGAAPQVPGEEDRPCYRVFGTWWTDAEDKRQRPGVWHFFMKNVGTPKTPLVRPAQTWVCDPLHVEAVLSDVREGSFGRLLRFQNTLGRWKTWAMPMRLLAGRGDELRGELLAAGLRINPAAQNHLAMYLQGETPQRRVTCALSVGWHGKNFVLPDATIGPTPDTVVFQAEEAAEHAFTQKGTLTAWRDSVATLAQDNPMLVLALSTAFAGPLLAKVHAEGGGVHLVGESSTGKTSCLDAARSVWGGPEFRRSWRSTANGMEGAAALSNDCLLPLDEISECEPREIGLIAYALTNGTGKQRATRTGAARTVRHWRCCILSTGEKTLATAMLEGGQRAKAGQAVRLLDIPVARQYGAWDALHGHADGRAFSDALKTAAAENYGTAGRALLDRLAHDERDFGQALEAVKALPEFNPPGAQGQVKRAAARLALIALAGELAIEYGLTPWPQGHAVEAAGLALQLWHEARGGTAENDERGKVLAAVGAFLDRYGAARFQGLDAPEDARPIPDRAGWRESTGDGVRYLFTASGLAEAAKGFDTKLVTDVLASVGALPAPGADGKRSVFRRIDGRGVRVYVIDPTKLVEGAQ</sequence>
<comment type="caution">
    <text evidence="3">The sequence shown here is derived from an EMBL/GenBank/DDBJ whole genome shotgun (WGS) entry which is preliminary data.</text>
</comment>
<evidence type="ECO:0000313" key="4">
    <source>
        <dbReference type="Proteomes" id="UP000252174"/>
    </source>
</evidence>
<proteinExistence type="predicted"/>
<evidence type="ECO:0000313" key="3">
    <source>
        <dbReference type="EMBL" id="RCX09805.1"/>
    </source>
</evidence>
<reference evidence="3 4" key="1">
    <citation type="submission" date="2018-07" db="EMBL/GenBank/DDBJ databases">
        <title>Genomic Encyclopedia of Type Strains, Phase IV (KMG-IV): sequencing the most valuable type-strain genomes for metagenomic binning, comparative biology and taxonomic classification.</title>
        <authorList>
            <person name="Goeker M."/>
        </authorList>
    </citation>
    <scope>NUCLEOTIDE SEQUENCE [LARGE SCALE GENOMIC DNA]</scope>
    <source>
        <strain evidence="3 4">DSM 100911</strain>
    </source>
</reference>
<dbReference type="Pfam" id="PF06048">
    <property type="entry name" value="DUF927"/>
    <property type="match status" value="1"/>
</dbReference>
<keyword evidence="4" id="KW-1185">Reference proteome</keyword>
<name>A0A369AL47_9BURK</name>
<dbReference type="AlphaFoldDB" id="A0A369AL47"/>
<dbReference type="RefSeq" id="WP_114483177.1">
    <property type="nucleotide sequence ID" value="NZ_QPJU01000004.1"/>
</dbReference>
<dbReference type="OrthoDB" id="784829at2"/>
<feature type="compositionally biased region" description="Polar residues" evidence="1">
    <location>
        <begin position="23"/>
        <end position="36"/>
    </location>
</feature>
<dbReference type="InterPro" id="IPR009270">
    <property type="entry name" value="DUF927"/>
</dbReference>
<protein>
    <submittedName>
        <fullName evidence="3">Uncharacterized protein (DUF927 family)</fullName>
    </submittedName>
</protein>
<accession>A0A369AL47</accession>
<feature type="region of interest" description="Disordered" evidence="1">
    <location>
        <begin position="16"/>
        <end position="36"/>
    </location>
</feature>
<evidence type="ECO:0000256" key="1">
    <source>
        <dbReference type="SAM" id="MobiDB-lite"/>
    </source>
</evidence>
<dbReference type="EMBL" id="QPJU01000004">
    <property type="protein sequence ID" value="RCX09805.1"/>
    <property type="molecule type" value="Genomic_DNA"/>
</dbReference>
<organism evidence="3 4">
    <name type="scientific">Extensimonas vulgaris</name>
    <dbReference type="NCBI Taxonomy" id="1031594"/>
    <lineage>
        <taxon>Bacteria</taxon>
        <taxon>Pseudomonadati</taxon>
        <taxon>Pseudomonadota</taxon>
        <taxon>Betaproteobacteria</taxon>
        <taxon>Burkholderiales</taxon>
        <taxon>Comamonadaceae</taxon>
        <taxon>Extensimonas</taxon>
    </lineage>
</organism>
<evidence type="ECO:0000259" key="2">
    <source>
        <dbReference type="Pfam" id="PF06048"/>
    </source>
</evidence>
<dbReference type="Proteomes" id="UP000252174">
    <property type="component" value="Unassembled WGS sequence"/>
</dbReference>